<dbReference type="RefSeq" id="WP_101073316.1">
    <property type="nucleotide sequence ID" value="NZ_PISP01000002.1"/>
</dbReference>
<accession>A0A2N0VHU4</accession>
<name>A0A2N0VHU4_9BACT</name>
<dbReference type="AlphaFoldDB" id="A0A2N0VHU4"/>
<reference evidence="1 2" key="1">
    <citation type="submission" date="2017-11" db="EMBL/GenBank/DDBJ databases">
        <title>Rhodohalobacter 15182 sp. nov., isolated from a salt lake.</title>
        <authorList>
            <person name="Han S."/>
        </authorList>
    </citation>
    <scope>NUCLEOTIDE SEQUENCE [LARGE SCALE GENOMIC DNA]</scope>
    <source>
        <strain evidence="1 2">15182</strain>
    </source>
</reference>
<gene>
    <name evidence="1" type="ORF">CWD77_09460</name>
</gene>
<evidence type="ECO:0000313" key="1">
    <source>
        <dbReference type="EMBL" id="PKD43776.1"/>
    </source>
</evidence>
<evidence type="ECO:0008006" key="3">
    <source>
        <dbReference type="Google" id="ProtNLM"/>
    </source>
</evidence>
<dbReference type="Proteomes" id="UP000233398">
    <property type="component" value="Unassembled WGS sequence"/>
</dbReference>
<keyword evidence="2" id="KW-1185">Reference proteome</keyword>
<evidence type="ECO:0000313" key="2">
    <source>
        <dbReference type="Proteomes" id="UP000233398"/>
    </source>
</evidence>
<comment type="caution">
    <text evidence="1">The sequence shown here is derived from an EMBL/GenBank/DDBJ whole genome shotgun (WGS) entry which is preliminary data.</text>
</comment>
<dbReference type="InterPro" id="IPR010982">
    <property type="entry name" value="Lambda_DNA-bd_dom_sf"/>
</dbReference>
<dbReference type="Gene3D" id="1.10.260.40">
    <property type="entry name" value="lambda repressor-like DNA-binding domains"/>
    <property type="match status" value="1"/>
</dbReference>
<proteinExistence type="predicted"/>
<dbReference type="GO" id="GO:0003677">
    <property type="term" value="F:DNA binding"/>
    <property type="evidence" value="ECO:0007669"/>
    <property type="project" value="InterPro"/>
</dbReference>
<dbReference type="EMBL" id="PISP01000002">
    <property type="protein sequence ID" value="PKD43776.1"/>
    <property type="molecule type" value="Genomic_DNA"/>
</dbReference>
<dbReference type="OrthoDB" id="1524186at2"/>
<protein>
    <recommendedName>
        <fullName evidence="3">HTH cro/C1-type domain-containing protein</fullName>
    </recommendedName>
</protein>
<sequence>MFSTDKEFLEKCGVRNYSLITELKKGRIKSPSADIVAQIVKGTGCSGTWLLTGEGEPFKTGENPKKGSSQSINIDYAFKLLERIESKASEIKESELPEDVEVQLTRLLLKVLERREQ</sequence>
<organism evidence="1 2">
    <name type="scientific">Rhodohalobacter barkolensis</name>
    <dbReference type="NCBI Taxonomy" id="2053187"/>
    <lineage>
        <taxon>Bacteria</taxon>
        <taxon>Pseudomonadati</taxon>
        <taxon>Balneolota</taxon>
        <taxon>Balneolia</taxon>
        <taxon>Balneolales</taxon>
        <taxon>Balneolaceae</taxon>
        <taxon>Rhodohalobacter</taxon>
    </lineage>
</organism>